<dbReference type="EMBL" id="JAFBER010000007">
    <property type="protein sequence ID" value="MBM7645313.1"/>
    <property type="molecule type" value="Genomic_DNA"/>
</dbReference>
<evidence type="ECO:0000259" key="2">
    <source>
        <dbReference type="Pfam" id="PF14620"/>
    </source>
</evidence>
<protein>
    <submittedName>
        <fullName evidence="4">Spore germination protein</fullName>
    </submittedName>
</protein>
<evidence type="ECO:0000313" key="5">
    <source>
        <dbReference type="Proteomes" id="UP000808914"/>
    </source>
</evidence>
<dbReference type="InterPro" id="IPR025711">
    <property type="entry name" value="PepSY"/>
</dbReference>
<proteinExistence type="predicted"/>
<reference evidence="4 5" key="1">
    <citation type="submission" date="2021-01" db="EMBL/GenBank/DDBJ databases">
        <title>Genomic Encyclopedia of Type Strains, Phase IV (KMG-IV): sequencing the most valuable type-strain genomes for metagenomic binning, comparative biology and taxonomic classification.</title>
        <authorList>
            <person name="Goeker M."/>
        </authorList>
    </citation>
    <scope>NUCLEOTIDE SEQUENCE [LARGE SCALE GENOMIC DNA]</scope>
    <source>
        <strain evidence="4 5">DSM 28236</strain>
    </source>
</reference>
<dbReference type="NCBIfam" id="TIGR02889">
    <property type="entry name" value="spore_YpeB"/>
    <property type="match status" value="1"/>
</dbReference>
<dbReference type="Proteomes" id="UP000808914">
    <property type="component" value="Unassembled WGS sequence"/>
</dbReference>
<keyword evidence="5" id="KW-1185">Reference proteome</keyword>
<feature type="domain" description="PepSY" evidence="1">
    <location>
        <begin position="375"/>
        <end position="436"/>
    </location>
</feature>
<dbReference type="RefSeq" id="WP_205003240.1">
    <property type="nucleotide sequence ID" value="NZ_JAFBER010000007.1"/>
</dbReference>
<evidence type="ECO:0000259" key="3">
    <source>
        <dbReference type="Pfam" id="PF20769"/>
    </source>
</evidence>
<dbReference type="Pfam" id="PF03413">
    <property type="entry name" value="PepSY"/>
    <property type="match status" value="1"/>
</dbReference>
<dbReference type="InterPro" id="IPR048402">
    <property type="entry name" value="YpeB_N"/>
</dbReference>
<evidence type="ECO:0000259" key="1">
    <source>
        <dbReference type="Pfam" id="PF03413"/>
    </source>
</evidence>
<comment type="caution">
    <text evidence="4">The sequence shown here is derived from an EMBL/GenBank/DDBJ whole genome shotgun (WGS) entry which is preliminary data.</text>
</comment>
<name>A0ABS2PZ40_9BACL</name>
<dbReference type="InterPro" id="IPR014239">
    <property type="entry name" value="YpeB_PepSY1-2"/>
</dbReference>
<dbReference type="Pfam" id="PF14620">
    <property type="entry name" value="YPEB_PepSY1-2"/>
    <property type="match status" value="1"/>
</dbReference>
<gene>
    <name evidence="4" type="ORF">JOD45_001524</name>
</gene>
<feature type="domain" description="Sporulation protein YpeB PepSY1 and PepSY2" evidence="2">
    <location>
        <begin position="181"/>
        <end position="367"/>
    </location>
</feature>
<dbReference type="Pfam" id="PF20769">
    <property type="entry name" value="YPEB_N"/>
    <property type="match status" value="1"/>
</dbReference>
<organism evidence="4 5">
    <name type="scientific">Scopulibacillus daqui</name>
    <dbReference type="NCBI Taxonomy" id="1469162"/>
    <lineage>
        <taxon>Bacteria</taxon>
        <taxon>Bacillati</taxon>
        <taxon>Bacillota</taxon>
        <taxon>Bacilli</taxon>
        <taxon>Bacillales</taxon>
        <taxon>Sporolactobacillaceae</taxon>
        <taxon>Scopulibacillus</taxon>
    </lineage>
</organism>
<accession>A0ABS2PZ40</accession>
<sequence>MIRSALIVLLVFVVAGVGYWGYQEHREKNAVLIHAENDYQQAYHELAYYVDQLDNKLGTTLAMSSRDTMRPQLAEVWQLATMAHGAVGELPLTLMPFNKTNEYLSNLSRFSYQASIKNESNQPLSAQEYHQLEKLYKQSHKIETDLRNVQNKIMKNHLRWMDVEMALASQNEKKDNQIIDGLKTVDGKIGNFENKWGPEVEQMSASQEGRLNHLPGPRISKAQAVKRTKEFLHLNHSSTITAQKSGKGAYFDSYNMTIKNKKTGQNIVASVSSKGGYLIWFIDHRPVKYDRISLYKASKKAEQFLKQHGFKNMTLVKSDQYEHIGVFTLVKTVNNVRIYPATVNVKVAMDNGQIMAFDQTEYLINQKVNIDLKPKLSEKDALKTLNKNVKVQETHLVVYQNELGKNTLCYEFLGTKGRDTYRILINADNGQQEKTELLTD</sequence>
<evidence type="ECO:0000313" key="4">
    <source>
        <dbReference type="EMBL" id="MBM7645313.1"/>
    </source>
</evidence>
<feature type="domain" description="Sporulation protein YpeB N-terminal" evidence="3">
    <location>
        <begin position="27"/>
        <end position="162"/>
    </location>
</feature>